<evidence type="ECO:0000313" key="2">
    <source>
        <dbReference type="Proteomes" id="UP000790709"/>
    </source>
</evidence>
<organism evidence="1 2">
    <name type="scientific">Leucogyrophana mollusca</name>
    <dbReference type="NCBI Taxonomy" id="85980"/>
    <lineage>
        <taxon>Eukaryota</taxon>
        <taxon>Fungi</taxon>
        <taxon>Dikarya</taxon>
        <taxon>Basidiomycota</taxon>
        <taxon>Agaricomycotina</taxon>
        <taxon>Agaricomycetes</taxon>
        <taxon>Agaricomycetidae</taxon>
        <taxon>Boletales</taxon>
        <taxon>Boletales incertae sedis</taxon>
        <taxon>Leucogyrophana</taxon>
    </lineage>
</organism>
<name>A0ACB8AZX0_9AGAM</name>
<dbReference type="Proteomes" id="UP000790709">
    <property type="component" value="Unassembled WGS sequence"/>
</dbReference>
<keyword evidence="2" id="KW-1185">Reference proteome</keyword>
<proteinExistence type="predicted"/>
<protein>
    <submittedName>
        <fullName evidence="1">Uncharacterized protein</fullName>
    </submittedName>
</protein>
<comment type="caution">
    <text evidence="1">The sequence shown here is derived from an EMBL/GenBank/DDBJ whole genome shotgun (WGS) entry which is preliminary data.</text>
</comment>
<sequence length="806" mass="92253">MEEVKDEDAAGKPQGGHFMEEFPGAVGDVLGTGKTVFECLKEAELVDDENKWAPFRNEDEWELAQFLMKNVSQNKIKEFLKLPIAKQSGLTFRNAHAFLQRIDALRTEPDWQCELINVIMREKVKLWKRDLVECVKELIGNPLFHEVMSYTPERAFMDEAGLNQIFDDMWTADWWWNTKSKLPPGVVVAPVILSSDKTSLSQFRSDKKAWPVYLSIGNISKDTRHQVSAHATVLIGYLPVTKLDCFDKNTCSLVGYQLFHHAMLILLRPLAETGKNGVEMVCADRNKRLVHPILAAYIADHPEQCLVACCMESRCSRCLALPLLLRDMEDTLKTLGCKKRNKHSKKFTKEGLRAVFKPFWKDLPHTDIFTYITPDILHQLHKGVFKDHLVDWCTSIVGEQEIDRRFKAMNRYPGLRHFKKGISLVSQWTGTEHKEMRKVFVGLLAGAVRDKVLTVVRALINFIYYAQFQMHTSDTLDALQSCLNTFHAHKGILVELDIRKHFNIPKLHSMQHYINAIQALGSADGFNSEHPECLHIDYAKEGYCASNKHDFLGQMTLWLQRQEAVHHKMSYLAWHKSDLHYGQPGSNSAEDNGKDLDSDLAGFTHLSWPPHLHYHVAKAPPLSGITVATIELNYSAVNFIPALTEFVRDLRTPQSIIQPNHVVVSDAQKKHKVCATPKIASRGRKPEVPAHFDTVFIKEISLSELRVTQVRILFQLPLQFGRCEHPLVYIEWFTPLHMYIVSHLTQQCRHHAAVVSVDRIVQNCHLMAKCGREIGTDWTTDNVLKRANAFFVNWYIDIESFKVASR</sequence>
<reference evidence="1" key="1">
    <citation type="journal article" date="2021" name="New Phytol.">
        <title>Evolutionary innovations through gain and loss of genes in the ectomycorrhizal Boletales.</title>
        <authorList>
            <person name="Wu G."/>
            <person name="Miyauchi S."/>
            <person name="Morin E."/>
            <person name="Kuo A."/>
            <person name="Drula E."/>
            <person name="Varga T."/>
            <person name="Kohler A."/>
            <person name="Feng B."/>
            <person name="Cao Y."/>
            <person name="Lipzen A."/>
            <person name="Daum C."/>
            <person name="Hundley H."/>
            <person name="Pangilinan J."/>
            <person name="Johnson J."/>
            <person name="Barry K."/>
            <person name="LaButti K."/>
            <person name="Ng V."/>
            <person name="Ahrendt S."/>
            <person name="Min B."/>
            <person name="Choi I.G."/>
            <person name="Park H."/>
            <person name="Plett J.M."/>
            <person name="Magnuson J."/>
            <person name="Spatafora J.W."/>
            <person name="Nagy L.G."/>
            <person name="Henrissat B."/>
            <person name="Grigoriev I.V."/>
            <person name="Yang Z.L."/>
            <person name="Xu J."/>
            <person name="Martin F.M."/>
        </authorList>
    </citation>
    <scope>NUCLEOTIDE SEQUENCE</scope>
    <source>
        <strain evidence="1">KUC20120723A-06</strain>
    </source>
</reference>
<dbReference type="EMBL" id="MU266712">
    <property type="protein sequence ID" value="KAH7918952.1"/>
    <property type="molecule type" value="Genomic_DNA"/>
</dbReference>
<accession>A0ACB8AZX0</accession>
<evidence type="ECO:0000313" key="1">
    <source>
        <dbReference type="EMBL" id="KAH7918952.1"/>
    </source>
</evidence>
<gene>
    <name evidence="1" type="ORF">BV22DRAFT_1108238</name>
</gene>